<dbReference type="InterPro" id="IPR026881">
    <property type="entry name" value="WYL_dom"/>
</dbReference>
<name>A0ABU4NW92_9ACTN</name>
<dbReference type="Proteomes" id="UP001271274">
    <property type="component" value="Unassembled WGS sequence"/>
</dbReference>
<reference evidence="2 3" key="1">
    <citation type="journal article" date="2023" name="Microb. Genom.">
        <title>Mesoterricola silvestris gen. nov., sp. nov., Mesoterricola sediminis sp. nov., Geothrix oryzae sp. nov., Geothrix edaphica sp. nov., Geothrix rubra sp. nov., and Geothrix limicola sp. nov., six novel members of Acidobacteriota isolated from soils.</title>
        <authorList>
            <person name="Weisberg A.J."/>
            <person name="Pearce E."/>
            <person name="Kramer C.G."/>
            <person name="Chang J.H."/>
            <person name="Clarke C.R."/>
        </authorList>
    </citation>
    <scope>NUCLEOTIDE SEQUENCE [LARGE SCALE GENOMIC DNA]</scope>
    <source>
        <strain evidence="2 3">ID09-01A</strain>
    </source>
</reference>
<organism evidence="2 3">
    <name type="scientific">Streptomyces europaeiscabiei</name>
    <dbReference type="NCBI Taxonomy" id="146819"/>
    <lineage>
        <taxon>Bacteria</taxon>
        <taxon>Bacillati</taxon>
        <taxon>Actinomycetota</taxon>
        <taxon>Actinomycetes</taxon>
        <taxon>Kitasatosporales</taxon>
        <taxon>Streptomycetaceae</taxon>
        <taxon>Streptomyces</taxon>
    </lineage>
</organism>
<dbReference type="PROSITE" id="PS52050">
    <property type="entry name" value="WYL"/>
    <property type="match status" value="1"/>
</dbReference>
<accession>A0ABU4NW92</accession>
<evidence type="ECO:0000313" key="2">
    <source>
        <dbReference type="EMBL" id="MDX3707078.1"/>
    </source>
</evidence>
<feature type="domain" description="WYL" evidence="1">
    <location>
        <begin position="12"/>
        <end position="86"/>
    </location>
</feature>
<comment type="caution">
    <text evidence="2">The sequence shown here is derived from an EMBL/GenBank/DDBJ whole genome shotgun (WGS) entry which is preliminary data.</text>
</comment>
<evidence type="ECO:0000259" key="1">
    <source>
        <dbReference type="Pfam" id="PF13280"/>
    </source>
</evidence>
<proteinExistence type="predicted"/>
<dbReference type="Pfam" id="PF13280">
    <property type="entry name" value="WYL"/>
    <property type="match status" value="1"/>
</dbReference>
<evidence type="ECO:0000313" key="3">
    <source>
        <dbReference type="Proteomes" id="UP001271274"/>
    </source>
</evidence>
<protein>
    <submittedName>
        <fullName evidence="2">WYL domain-containing protein</fullName>
    </submittedName>
</protein>
<dbReference type="EMBL" id="JARAYU010000041">
    <property type="protein sequence ID" value="MDX3707078.1"/>
    <property type="molecule type" value="Genomic_DNA"/>
</dbReference>
<gene>
    <name evidence="2" type="ORF">PV662_46915</name>
</gene>
<keyword evidence="3" id="KW-1185">Reference proteome</keyword>
<dbReference type="RefSeq" id="WP_319063886.1">
    <property type="nucleotide sequence ID" value="NZ_JARAYT010000032.1"/>
</dbReference>
<sequence>MRHTANETTTQTLTRLIKALDRRHPVTITYLKEEKDENGKRTGRLVQTIRTIEIYNVIVTDAGHIVLRAMDRETGEMRSFRTDRLVSYSTHRTAYLVERPVADEPKTRTTTGLTTVTVLYPVDCPATARVQLLADALAA</sequence>